<dbReference type="PROSITE" id="PS50977">
    <property type="entry name" value="HTH_TETR_2"/>
    <property type="match status" value="1"/>
</dbReference>
<evidence type="ECO:0000259" key="6">
    <source>
        <dbReference type="PROSITE" id="PS50977"/>
    </source>
</evidence>
<evidence type="ECO:0000313" key="8">
    <source>
        <dbReference type="Proteomes" id="UP000236735"/>
    </source>
</evidence>
<keyword evidence="4" id="KW-0804">Transcription</keyword>
<evidence type="ECO:0000256" key="5">
    <source>
        <dbReference type="PROSITE-ProRule" id="PRU00335"/>
    </source>
</evidence>
<evidence type="ECO:0000256" key="4">
    <source>
        <dbReference type="ARBA" id="ARBA00023163"/>
    </source>
</evidence>
<dbReference type="Gene3D" id="1.10.10.60">
    <property type="entry name" value="Homeodomain-like"/>
    <property type="match status" value="1"/>
</dbReference>
<keyword evidence="1" id="KW-0678">Repressor</keyword>
<dbReference type="GO" id="GO:0003700">
    <property type="term" value="F:DNA-binding transcription factor activity"/>
    <property type="evidence" value="ECO:0007669"/>
    <property type="project" value="TreeGrafter"/>
</dbReference>
<dbReference type="InterPro" id="IPR036271">
    <property type="entry name" value="Tet_transcr_reg_TetR-rel_C_sf"/>
</dbReference>
<name>A0A1H5VTE1_XYLRU</name>
<feature type="domain" description="HTH tetR-type" evidence="6">
    <location>
        <begin position="12"/>
        <end position="72"/>
    </location>
</feature>
<evidence type="ECO:0000256" key="1">
    <source>
        <dbReference type="ARBA" id="ARBA00022491"/>
    </source>
</evidence>
<dbReference type="PANTHER" id="PTHR30055:SF175">
    <property type="entry name" value="HTH-TYPE TRANSCRIPTIONAL REPRESSOR KSTR2"/>
    <property type="match status" value="1"/>
</dbReference>
<dbReference type="InterPro" id="IPR009057">
    <property type="entry name" value="Homeodomain-like_sf"/>
</dbReference>
<feature type="DNA-binding region" description="H-T-H motif" evidence="5">
    <location>
        <begin position="35"/>
        <end position="54"/>
    </location>
</feature>
<dbReference type="Gene3D" id="1.10.357.10">
    <property type="entry name" value="Tetracycline Repressor, domain 2"/>
    <property type="match status" value="1"/>
</dbReference>
<keyword evidence="3 5" id="KW-0238">DNA-binding</keyword>
<dbReference type="PRINTS" id="PR00455">
    <property type="entry name" value="HTHTETR"/>
</dbReference>
<dbReference type="InterPro" id="IPR050109">
    <property type="entry name" value="HTH-type_TetR-like_transc_reg"/>
</dbReference>
<dbReference type="Proteomes" id="UP000236735">
    <property type="component" value="Unassembled WGS sequence"/>
</dbReference>
<dbReference type="GO" id="GO:0000976">
    <property type="term" value="F:transcription cis-regulatory region binding"/>
    <property type="evidence" value="ECO:0007669"/>
    <property type="project" value="TreeGrafter"/>
</dbReference>
<gene>
    <name evidence="7" type="ORF">SAMN05216354_2037</name>
</gene>
<dbReference type="SUPFAM" id="SSF46689">
    <property type="entry name" value="Homeodomain-like"/>
    <property type="match status" value="1"/>
</dbReference>
<protein>
    <submittedName>
        <fullName evidence="7">Transcriptional regulator, TetR family</fullName>
    </submittedName>
</protein>
<accession>A0A1H5VTE1</accession>
<sequence>MQETKDISPYKQGLRDVIIDAAIKSFAEKGIRSVKMDDVAAELSISKRTLYEIFDRKEDLLFEGVKLFYQNRTAVMEVKAQHCKNVIEIILEAYRMKVEEVRQTNPQFYADLVKYPKVAQFLNEQNLQMRVKMQKFIQRGINEGFFRDDVNYEIVGRLFDAIGKYVVDNQLYRQYTIEELFHNLVFVSLRGMCTEKGVKALAKML</sequence>
<proteinExistence type="predicted"/>
<evidence type="ECO:0000313" key="7">
    <source>
        <dbReference type="EMBL" id="SEF90552.1"/>
    </source>
</evidence>
<reference evidence="7 8" key="1">
    <citation type="submission" date="2016-10" db="EMBL/GenBank/DDBJ databases">
        <authorList>
            <person name="de Groot N.N."/>
        </authorList>
    </citation>
    <scope>NUCLEOTIDE SEQUENCE [LARGE SCALE GENOMIC DNA]</scope>
    <source>
        <strain evidence="7 8">AR32</strain>
    </source>
</reference>
<dbReference type="AlphaFoldDB" id="A0A1H5VTE1"/>
<dbReference type="Pfam" id="PF00440">
    <property type="entry name" value="TetR_N"/>
    <property type="match status" value="1"/>
</dbReference>
<dbReference type="SUPFAM" id="SSF48498">
    <property type="entry name" value="Tetracyclin repressor-like, C-terminal domain"/>
    <property type="match status" value="1"/>
</dbReference>
<evidence type="ECO:0000256" key="3">
    <source>
        <dbReference type="ARBA" id="ARBA00023125"/>
    </source>
</evidence>
<keyword evidence="2" id="KW-0805">Transcription regulation</keyword>
<dbReference type="EMBL" id="FNUV01000005">
    <property type="protein sequence ID" value="SEF90552.1"/>
    <property type="molecule type" value="Genomic_DNA"/>
</dbReference>
<dbReference type="InterPro" id="IPR001647">
    <property type="entry name" value="HTH_TetR"/>
</dbReference>
<evidence type="ECO:0000256" key="2">
    <source>
        <dbReference type="ARBA" id="ARBA00023015"/>
    </source>
</evidence>
<dbReference type="RefSeq" id="WP_036913555.1">
    <property type="nucleotide sequence ID" value="NZ_FNUV01000005.1"/>
</dbReference>
<organism evidence="7 8">
    <name type="scientific">Xylanibacter ruminicola</name>
    <name type="common">Prevotella ruminicola</name>
    <dbReference type="NCBI Taxonomy" id="839"/>
    <lineage>
        <taxon>Bacteria</taxon>
        <taxon>Pseudomonadati</taxon>
        <taxon>Bacteroidota</taxon>
        <taxon>Bacteroidia</taxon>
        <taxon>Bacteroidales</taxon>
        <taxon>Prevotellaceae</taxon>
        <taxon>Xylanibacter</taxon>
    </lineage>
</organism>
<dbReference type="PANTHER" id="PTHR30055">
    <property type="entry name" value="HTH-TYPE TRANSCRIPTIONAL REGULATOR RUTR"/>
    <property type="match status" value="1"/>
</dbReference>